<dbReference type="EMBL" id="WNUR01001856">
    <property type="protein sequence ID" value="MDZ7543963.1"/>
    <property type="molecule type" value="Genomic_DNA"/>
</dbReference>
<protein>
    <submittedName>
        <fullName evidence="1">DUF1292 domain-containing protein</fullName>
    </submittedName>
</protein>
<accession>A0AAW9KI38</accession>
<comment type="caution">
    <text evidence="1">The sequence shown here is derived from an EMBL/GenBank/DDBJ whole genome shotgun (WGS) entry which is preliminary data.</text>
</comment>
<evidence type="ECO:0000313" key="1">
    <source>
        <dbReference type="EMBL" id="MDZ7543963.1"/>
    </source>
</evidence>
<proteinExistence type="predicted"/>
<dbReference type="AlphaFoldDB" id="A0AAW9KI38"/>
<evidence type="ECO:0000313" key="2">
    <source>
        <dbReference type="Proteomes" id="UP001288944"/>
    </source>
</evidence>
<reference evidence="1" key="1">
    <citation type="submission" date="2019-11" db="EMBL/GenBank/DDBJ databases">
        <title>Characterization of Clostridium perfringens isolates from swine manure treated agricultural soils.</title>
        <authorList>
            <person name="Wushke S.T."/>
        </authorList>
    </citation>
    <scope>NUCLEOTIDE SEQUENCE</scope>
    <source>
        <strain evidence="1">X62</strain>
    </source>
</reference>
<name>A0AAW9KI38_CLOPF</name>
<gene>
    <name evidence="1" type="ORF">GNF83_22945</name>
</gene>
<feature type="non-terminal residue" evidence="1">
    <location>
        <position position="121"/>
    </location>
</feature>
<sequence>MSNTIDFINKEKDSIGKVYTDITYAISEVSPFLDESILRKRKYYSKLPILKEYMEMLNYGEYSARNKKFSFFKKDDTILNLTDYKQNNLEAFNQFSNCSKCSCLNCIKECKFKSCSGCRFN</sequence>
<organism evidence="1 2">
    <name type="scientific">Clostridium perfringens</name>
    <dbReference type="NCBI Taxonomy" id="1502"/>
    <lineage>
        <taxon>Bacteria</taxon>
        <taxon>Bacillati</taxon>
        <taxon>Bacillota</taxon>
        <taxon>Clostridia</taxon>
        <taxon>Eubacteriales</taxon>
        <taxon>Clostridiaceae</taxon>
        <taxon>Clostridium</taxon>
    </lineage>
</organism>
<dbReference type="Proteomes" id="UP001288944">
    <property type="component" value="Unassembled WGS sequence"/>
</dbReference>